<dbReference type="Pfam" id="PF00990">
    <property type="entry name" value="GGDEF"/>
    <property type="match status" value="1"/>
</dbReference>
<feature type="coiled-coil region" evidence="1">
    <location>
        <begin position="1"/>
        <end position="32"/>
    </location>
</feature>
<evidence type="ECO:0000256" key="2">
    <source>
        <dbReference type="SAM" id="Phobius"/>
    </source>
</evidence>
<dbReference type="InterPro" id="IPR043128">
    <property type="entry name" value="Rev_trsase/Diguanyl_cyclase"/>
</dbReference>
<dbReference type="NCBIfam" id="TIGR00254">
    <property type="entry name" value="GGDEF"/>
    <property type="match status" value="1"/>
</dbReference>
<keyword evidence="2" id="KW-1133">Transmembrane helix</keyword>
<dbReference type="InterPro" id="IPR052163">
    <property type="entry name" value="DGC-Regulatory_Protein"/>
</dbReference>
<sequence length="358" mass="40511">MKKMSEESMEKSKNLTRLKKNYLEKKKTATENKKVSGLKIGISVILFITVIFLQVRLSALSNIAGVIAQIQVMVSVYLVVAVRDKGYLIAVGINILASLLVLFGVVIGRGNLEAIPGVVVPLCTIITISIISFYEHSFNAKLSEITEQKKELSALYDELASSEKEFLQQNVKLKELNRKMKQREVRLDYLAFTDVLTGLPNREMIIGKLDALFDCHQEEAAQFAVVFIDLDNLKKINDYKGHYIGDLLLKAIADKMKKIIYQEDMLGRLGGDEFTLIIQRDLTEREILEYVEKIRSALLETFEIENMELNISASFGIALCPRDGITTAELLNYSDSAMYKAKEFGKNRVQFSTERLYP</sequence>
<evidence type="ECO:0000259" key="3">
    <source>
        <dbReference type="PROSITE" id="PS50887"/>
    </source>
</evidence>
<dbReference type="SUPFAM" id="SSF55073">
    <property type="entry name" value="Nucleotide cyclase"/>
    <property type="match status" value="1"/>
</dbReference>
<dbReference type="PROSITE" id="PS50887">
    <property type="entry name" value="GGDEF"/>
    <property type="match status" value="1"/>
</dbReference>
<accession>A0ABY6HDS7</accession>
<feature type="domain" description="GGDEF" evidence="3">
    <location>
        <begin position="221"/>
        <end position="354"/>
    </location>
</feature>
<feature type="coiled-coil region" evidence="1">
    <location>
        <begin position="142"/>
        <end position="184"/>
    </location>
</feature>
<dbReference type="Proteomes" id="UP001163550">
    <property type="component" value="Chromosome"/>
</dbReference>
<name>A0ABY6HDS7_9FIRM</name>
<dbReference type="PANTHER" id="PTHR46663:SF2">
    <property type="entry name" value="GGDEF DOMAIN-CONTAINING PROTEIN"/>
    <property type="match status" value="1"/>
</dbReference>
<reference evidence="4" key="1">
    <citation type="submission" date="2021-11" db="EMBL/GenBank/DDBJ databases">
        <title>Isoprene-degrading acetogen.</title>
        <authorList>
            <person name="Yang Y."/>
            <person name="Jin H."/>
            <person name="Yan J."/>
        </authorList>
    </citation>
    <scope>NUCLEOTIDE SEQUENCE</scope>
    <source>
        <strain evidence="4">Berkeley</strain>
    </source>
</reference>
<keyword evidence="5" id="KW-1185">Reference proteome</keyword>
<dbReference type="PANTHER" id="PTHR46663">
    <property type="entry name" value="DIGUANYLATE CYCLASE DGCT-RELATED"/>
    <property type="match status" value="1"/>
</dbReference>
<proteinExistence type="predicted"/>
<evidence type="ECO:0000313" key="4">
    <source>
        <dbReference type="EMBL" id="UYO61723.1"/>
    </source>
</evidence>
<dbReference type="RefSeq" id="WP_228882907.1">
    <property type="nucleotide sequence ID" value="NZ_CABIIK010000056.1"/>
</dbReference>
<dbReference type="InterPro" id="IPR000160">
    <property type="entry name" value="GGDEF_dom"/>
</dbReference>
<dbReference type="SMART" id="SM00267">
    <property type="entry name" value="GGDEF"/>
    <property type="match status" value="1"/>
</dbReference>
<evidence type="ECO:0000313" key="5">
    <source>
        <dbReference type="Proteomes" id="UP001163550"/>
    </source>
</evidence>
<organism evidence="4 5">
    <name type="scientific">Acetobacterium wieringae</name>
    <dbReference type="NCBI Taxonomy" id="52694"/>
    <lineage>
        <taxon>Bacteria</taxon>
        <taxon>Bacillati</taxon>
        <taxon>Bacillota</taxon>
        <taxon>Clostridia</taxon>
        <taxon>Eubacteriales</taxon>
        <taxon>Eubacteriaceae</taxon>
        <taxon>Acetobacterium</taxon>
    </lineage>
</organism>
<evidence type="ECO:0000256" key="1">
    <source>
        <dbReference type="SAM" id="Coils"/>
    </source>
</evidence>
<dbReference type="EMBL" id="CP087994">
    <property type="protein sequence ID" value="UYO61723.1"/>
    <property type="molecule type" value="Genomic_DNA"/>
</dbReference>
<feature type="transmembrane region" description="Helical" evidence="2">
    <location>
        <begin position="114"/>
        <end position="134"/>
    </location>
</feature>
<gene>
    <name evidence="4" type="ORF">LNN31_13150</name>
</gene>
<dbReference type="Gene3D" id="3.30.70.270">
    <property type="match status" value="1"/>
</dbReference>
<dbReference type="CDD" id="cd01949">
    <property type="entry name" value="GGDEF"/>
    <property type="match status" value="1"/>
</dbReference>
<feature type="transmembrane region" description="Helical" evidence="2">
    <location>
        <begin position="87"/>
        <end position="108"/>
    </location>
</feature>
<keyword evidence="2" id="KW-0472">Membrane</keyword>
<feature type="transmembrane region" description="Helical" evidence="2">
    <location>
        <begin position="59"/>
        <end position="80"/>
    </location>
</feature>
<dbReference type="InterPro" id="IPR029787">
    <property type="entry name" value="Nucleotide_cyclase"/>
</dbReference>
<keyword evidence="2" id="KW-0812">Transmembrane</keyword>
<keyword evidence="1" id="KW-0175">Coiled coil</keyword>
<protein>
    <submittedName>
        <fullName evidence="4">GGDEF domain-containing protein</fullName>
    </submittedName>
</protein>
<feature type="transmembrane region" description="Helical" evidence="2">
    <location>
        <begin position="35"/>
        <end position="53"/>
    </location>
</feature>